<evidence type="ECO:0000313" key="2">
    <source>
        <dbReference type="Proteomes" id="UP001212152"/>
    </source>
</evidence>
<evidence type="ECO:0000313" key="1">
    <source>
        <dbReference type="EMBL" id="KAJ3181502.1"/>
    </source>
</evidence>
<dbReference type="InterPro" id="IPR013879">
    <property type="entry name" value="DUF1761"/>
</dbReference>
<keyword evidence="2" id="KW-1185">Reference proteome</keyword>
<reference evidence="1" key="1">
    <citation type="submission" date="2020-05" db="EMBL/GenBank/DDBJ databases">
        <title>Phylogenomic resolution of chytrid fungi.</title>
        <authorList>
            <person name="Stajich J.E."/>
            <person name="Amses K."/>
            <person name="Simmons R."/>
            <person name="Seto K."/>
            <person name="Myers J."/>
            <person name="Bonds A."/>
            <person name="Quandt C.A."/>
            <person name="Barry K."/>
            <person name="Liu P."/>
            <person name="Grigoriev I."/>
            <person name="Longcore J.E."/>
            <person name="James T.Y."/>
        </authorList>
    </citation>
    <scope>NUCLEOTIDE SEQUENCE</scope>
    <source>
        <strain evidence="1">JEL0379</strain>
    </source>
</reference>
<dbReference type="Pfam" id="PF08570">
    <property type="entry name" value="DUF1761"/>
    <property type="match status" value="1"/>
</dbReference>
<name>A0AAD5XS59_9FUNG</name>
<dbReference type="AlphaFoldDB" id="A0AAD5XS59"/>
<organism evidence="1 2">
    <name type="scientific">Geranomyces variabilis</name>
    <dbReference type="NCBI Taxonomy" id="109894"/>
    <lineage>
        <taxon>Eukaryota</taxon>
        <taxon>Fungi</taxon>
        <taxon>Fungi incertae sedis</taxon>
        <taxon>Chytridiomycota</taxon>
        <taxon>Chytridiomycota incertae sedis</taxon>
        <taxon>Chytridiomycetes</taxon>
        <taxon>Spizellomycetales</taxon>
        <taxon>Powellomycetaceae</taxon>
        <taxon>Geranomyces</taxon>
    </lineage>
</organism>
<dbReference type="Proteomes" id="UP001212152">
    <property type="component" value="Unassembled WGS sequence"/>
</dbReference>
<protein>
    <submittedName>
        <fullName evidence="1">Uncharacterized protein</fullName>
    </submittedName>
</protein>
<dbReference type="EMBL" id="JADGJQ010000012">
    <property type="protein sequence ID" value="KAJ3181502.1"/>
    <property type="molecule type" value="Genomic_DNA"/>
</dbReference>
<proteinExistence type="predicted"/>
<sequence length="180" mass="19051">MPNFLSTVLFPAAAASAALTVTSLLAHGPLLFHNAYTTALRADKNDAKLENPRCIPPRAASAAVKRATNRRICTTFATNLVKSSLQILVLRATLRSDAWEWCWMMTGCSTATALPVPVRRVGAVVAASVALWFGYAAPTIVENTVVESRPVAWGYLSAGRALVDVVLAGVIVYGLGALSP</sequence>
<comment type="caution">
    <text evidence="1">The sequence shown here is derived from an EMBL/GenBank/DDBJ whole genome shotgun (WGS) entry which is preliminary data.</text>
</comment>
<accession>A0AAD5XS59</accession>
<gene>
    <name evidence="1" type="ORF">HDU87_001112</name>
</gene>